<feature type="non-terminal residue" evidence="1">
    <location>
        <position position="100"/>
    </location>
</feature>
<name>K2FZB0_9BACT</name>
<protein>
    <submittedName>
        <fullName evidence="1">Uncharacterized protein</fullName>
    </submittedName>
</protein>
<gene>
    <name evidence="1" type="ORF">ACD_3C00232G0008</name>
</gene>
<comment type="caution">
    <text evidence="1">The sequence shown here is derived from an EMBL/GenBank/DDBJ whole genome shotgun (WGS) entry which is preliminary data.</text>
</comment>
<organism evidence="1">
    <name type="scientific">uncultured bacterium</name>
    <name type="common">gcode 4</name>
    <dbReference type="NCBI Taxonomy" id="1234023"/>
    <lineage>
        <taxon>Bacteria</taxon>
        <taxon>environmental samples</taxon>
    </lineage>
</organism>
<dbReference type="EMBL" id="AMFJ01000506">
    <property type="protein sequence ID" value="EKE27262.1"/>
    <property type="molecule type" value="Genomic_DNA"/>
</dbReference>
<evidence type="ECO:0000313" key="1">
    <source>
        <dbReference type="EMBL" id="EKE27262.1"/>
    </source>
</evidence>
<proteinExistence type="predicted"/>
<sequence length="100" mass="12085">METQQKLIAPNLSQDDYKKEILRMHSRNYNRFRKEEFRLFLFKYFLFLENKITWTKNSKFKDSDFTIEELENIINEMVAVSRKIDGTKLVVNQILNMASV</sequence>
<dbReference type="AlphaFoldDB" id="K2FZB0"/>
<accession>K2FZB0</accession>
<reference evidence="1" key="1">
    <citation type="journal article" date="2012" name="Science">
        <title>Fermentation, hydrogen, and sulfur metabolism in multiple uncultivated bacterial phyla.</title>
        <authorList>
            <person name="Wrighton K.C."/>
            <person name="Thomas B.C."/>
            <person name="Sharon I."/>
            <person name="Miller C.S."/>
            <person name="Castelle C.J."/>
            <person name="VerBerkmoes N.C."/>
            <person name="Wilkins M.J."/>
            <person name="Hettich R.L."/>
            <person name="Lipton M.S."/>
            <person name="Williams K.H."/>
            <person name="Long P.E."/>
            <person name="Banfield J.F."/>
        </authorList>
    </citation>
    <scope>NUCLEOTIDE SEQUENCE [LARGE SCALE GENOMIC DNA]</scope>
</reference>